<dbReference type="EMBL" id="FTPL01000004">
    <property type="protein sequence ID" value="SIT90880.1"/>
    <property type="molecule type" value="Genomic_DNA"/>
</dbReference>
<dbReference type="GO" id="GO:0016787">
    <property type="term" value="F:hydrolase activity"/>
    <property type="evidence" value="ECO:0007669"/>
    <property type="project" value="UniProtKB-KW"/>
</dbReference>
<evidence type="ECO:0000313" key="3">
    <source>
        <dbReference type="EMBL" id="SIT90880.1"/>
    </source>
</evidence>
<dbReference type="Gene3D" id="3.60.21.10">
    <property type="match status" value="1"/>
</dbReference>
<dbReference type="CDD" id="cd00840">
    <property type="entry name" value="MPP_Mre11_N"/>
    <property type="match status" value="1"/>
</dbReference>
<feature type="domain" description="Calcineurin-like phosphoesterase" evidence="2">
    <location>
        <begin position="3"/>
        <end position="200"/>
    </location>
</feature>
<dbReference type="InterPro" id="IPR029052">
    <property type="entry name" value="Metallo-depent_PP-like"/>
</dbReference>
<sequence length="406" mass="44708">MTIRFIHAADLHLGSPFKGFAGLSPEVLETVRESTFNAFRTLVRHAVETRPDFLLIAGDVYDGEDRSLKAQEVFRKGMQELSSAGIPVFVSHGNHDHLAGTWVRFSLPDNVRIFGPHVSAFSLDVGGRTVKIHGFSYPERHVREPMIGEYPDASADGSVHIGMLHGSVRGDEAHDVYAPFTLGELLAKGYDYWALGHIHKRGLLSEDPPVVYSGNIQGLHRNETGPKGFYEVTIGEGRPVLKFVRSSALIFGRVEVDCSGNRHADEWIARCLEGIGHFQSEHGPGIADVAVTGIGPEEERLFADAPESEWLAFLREAAADRFPDIGLHRLSFRHENPAAAPAGLYRDVLEELDGWDAAEWRALLSGLYGHRQAYRYVETMDAGFIEEVKAEAERMLASGIGNGGTT</sequence>
<dbReference type="RefSeq" id="WP_076759377.1">
    <property type="nucleotide sequence ID" value="NZ_FTPL01000004.1"/>
</dbReference>
<evidence type="ECO:0000259" key="2">
    <source>
        <dbReference type="Pfam" id="PF00149"/>
    </source>
</evidence>
<evidence type="ECO:0000256" key="1">
    <source>
        <dbReference type="ARBA" id="ARBA00022801"/>
    </source>
</evidence>
<name>A0A1U7PS87_9BACI</name>
<dbReference type="InterPro" id="IPR014576">
    <property type="entry name" value="Pesterase_YhaO"/>
</dbReference>
<keyword evidence="4" id="KW-1185">Reference proteome</keyword>
<accession>A0A1U7PS87</accession>
<dbReference type="OrthoDB" id="9773856at2"/>
<dbReference type="SUPFAM" id="SSF56300">
    <property type="entry name" value="Metallo-dependent phosphatases"/>
    <property type="match status" value="1"/>
</dbReference>
<evidence type="ECO:0000313" key="4">
    <source>
        <dbReference type="Proteomes" id="UP000187550"/>
    </source>
</evidence>
<dbReference type="AlphaFoldDB" id="A0A1U7PS87"/>
<dbReference type="STRING" id="550447.SAMN05428946_2538"/>
<organism evidence="3 4">
    <name type="scientific">Edaphobacillus lindanitolerans</name>
    <dbReference type="NCBI Taxonomy" id="550447"/>
    <lineage>
        <taxon>Bacteria</taxon>
        <taxon>Bacillati</taxon>
        <taxon>Bacillota</taxon>
        <taxon>Bacilli</taxon>
        <taxon>Bacillales</taxon>
        <taxon>Bacillaceae</taxon>
        <taxon>Edaphobacillus</taxon>
    </lineage>
</organism>
<dbReference type="InterPro" id="IPR050535">
    <property type="entry name" value="DNA_Repair-Maintenance_Comp"/>
</dbReference>
<dbReference type="InterPro" id="IPR004843">
    <property type="entry name" value="Calcineurin-like_PHP"/>
</dbReference>
<gene>
    <name evidence="3" type="ORF">SAMN05428946_2538</name>
</gene>
<dbReference type="InterPro" id="IPR041796">
    <property type="entry name" value="Mre11_N"/>
</dbReference>
<dbReference type="PIRSF" id="PIRSF033091">
    <property type="entry name" value="Pesterase_YhaO"/>
    <property type="match status" value="1"/>
</dbReference>
<keyword evidence="1" id="KW-0378">Hydrolase</keyword>
<dbReference type="Proteomes" id="UP000187550">
    <property type="component" value="Unassembled WGS sequence"/>
</dbReference>
<reference evidence="4" key="1">
    <citation type="submission" date="2017-01" db="EMBL/GenBank/DDBJ databases">
        <authorList>
            <person name="Varghese N."/>
            <person name="Submissions S."/>
        </authorList>
    </citation>
    <scope>NUCLEOTIDE SEQUENCE [LARGE SCALE GENOMIC DNA]</scope>
    <source>
        <strain evidence="4">MNA4</strain>
    </source>
</reference>
<dbReference type="PANTHER" id="PTHR30337:SF7">
    <property type="entry name" value="PHOSPHOESTERASE"/>
    <property type="match status" value="1"/>
</dbReference>
<proteinExistence type="predicted"/>
<protein>
    <submittedName>
        <fullName evidence="3">Calcineurin-like phosphoesterase</fullName>
    </submittedName>
</protein>
<dbReference type="Pfam" id="PF00149">
    <property type="entry name" value="Metallophos"/>
    <property type="match status" value="1"/>
</dbReference>
<dbReference type="PANTHER" id="PTHR30337">
    <property type="entry name" value="COMPONENT OF ATP-DEPENDENT DSDNA EXONUCLEASE"/>
    <property type="match status" value="1"/>
</dbReference>